<evidence type="ECO:0000313" key="8">
    <source>
        <dbReference type="WBParaSite" id="TCNE_0001738801-mRNA-1"/>
    </source>
</evidence>
<dbReference type="GO" id="GO:0016779">
    <property type="term" value="F:nucleotidyltransferase activity"/>
    <property type="evidence" value="ECO:0007669"/>
    <property type="project" value="UniProtKB-KW"/>
</dbReference>
<sequence>MKPNANVEDRQRGSQGNTRGPGRRTSAGAQVVLEAANQQQQALLDRVGHIFTAIGPTTSALAAVFTTAAGATYGSTGTKTSLGSSAIDEAAKARLIVSKLDAAAHARLTSDILPKRASQVCCDGTVKTLKELLGYNFDYIGMVNRRHEMAESSAITPEQMKCVVWFCGLHTTDDADIRTRTLRKMEDNPQTTRSELSLEDCCKNFASEKKRNLKKRRTTNNVVVIASTGTDVAQVSRIYRKVKINGATVQMCLDTGADVILLSVKDWIKINRPKLLAPLVKLKSANNKDIKVRGYFECNFDTDGHKERGNCYVADTQSLLGIDWIVQKTSLYSEASQKTPSARCLPEQRRRSRLRPSSSHGRNLPLHRIGYTLTLQDLSKEPITSSSCTRIRDGPKSSR</sequence>
<organism evidence="7 8">
    <name type="scientific">Toxocara canis</name>
    <name type="common">Canine roundworm</name>
    <dbReference type="NCBI Taxonomy" id="6265"/>
    <lineage>
        <taxon>Eukaryota</taxon>
        <taxon>Metazoa</taxon>
        <taxon>Ecdysozoa</taxon>
        <taxon>Nematoda</taxon>
        <taxon>Chromadorea</taxon>
        <taxon>Rhabditida</taxon>
        <taxon>Spirurina</taxon>
        <taxon>Ascaridomorpha</taxon>
        <taxon>Ascaridoidea</taxon>
        <taxon>Toxocaridae</taxon>
        <taxon>Toxocara</taxon>
    </lineage>
</organism>
<evidence type="ECO:0000313" key="7">
    <source>
        <dbReference type="Proteomes" id="UP000050794"/>
    </source>
</evidence>
<evidence type="ECO:0000313" key="6">
    <source>
        <dbReference type="EMBL" id="VDM48708.1"/>
    </source>
</evidence>
<keyword evidence="3" id="KW-0540">Nuclease</keyword>
<evidence type="ECO:0000256" key="3">
    <source>
        <dbReference type="ARBA" id="ARBA00022722"/>
    </source>
</evidence>
<dbReference type="InterPro" id="IPR050951">
    <property type="entry name" value="Retrovirus_Pol_polyprotein"/>
</dbReference>
<proteinExistence type="predicted"/>
<dbReference type="Gene3D" id="2.40.70.10">
    <property type="entry name" value="Acid Proteases"/>
    <property type="match status" value="1"/>
</dbReference>
<gene>
    <name evidence="6" type="ORF">TCNE_LOCUS17387</name>
</gene>
<name>A0A183V9G7_TOXCA</name>
<protein>
    <submittedName>
        <fullName evidence="8">Peptidase A2 domain-containing protein</fullName>
    </submittedName>
</protein>
<dbReference type="WBParaSite" id="TCNE_0001738801-mRNA-1">
    <property type="protein sequence ID" value="TCNE_0001738801-mRNA-1"/>
    <property type="gene ID" value="TCNE_0001738801"/>
</dbReference>
<dbReference type="GO" id="GO:0004519">
    <property type="term" value="F:endonuclease activity"/>
    <property type="evidence" value="ECO:0007669"/>
    <property type="project" value="UniProtKB-KW"/>
</dbReference>
<dbReference type="InterPro" id="IPR021109">
    <property type="entry name" value="Peptidase_aspartic_dom_sf"/>
</dbReference>
<dbReference type="PANTHER" id="PTHR37984:SF5">
    <property type="entry name" value="PROTEIN NYNRIN-LIKE"/>
    <property type="match status" value="1"/>
</dbReference>
<evidence type="ECO:0000256" key="2">
    <source>
        <dbReference type="ARBA" id="ARBA00022695"/>
    </source>
</evidence>
<keyword evidence="7" id="KW-1185">Reference proteome</keyword>
<dbReference type="PANTHER" id="PTHR37984">
    <property type="entry name" value="PROTEIN CBG26694"/>
    <property type="match status" value="1"/>
</dbReference>
<keyword evidence="2" id="KW-0548">Nucleotidyltransferase</keyword>
<feature type="region of interest" description="Disordered" evidence="5">
    <location>
        <begin position="1"/>
        <end position="26"/>
    </location>
</feature>
<dbReference type="AlphaFoldDB" id="A0A183V9G7"/>
<evidence type="ECO:0000256" key="4">
    <source>
        <dbReference type="ARBA" id="ARBA00022759"/>
    </source>
</evidence>
<dbReference type="EMBL" id="UYWY01024393">
    <property type="protein sequence ID" value="VDM48708.1"/>
    <property type="molecule type" value="Genomic_DNA"/>
</dbReference>
<keyword evidence="4" id="KW-0378">Hydrolase</keyword>
<evidence type="ECO:0000256" key="5">
    <source>
        <dbReference type="SAM" id="MobiDB-lite"/>
    </source>
</evidence>
<feature type="region of interest" description="Disordered" evidence="5">
    <location>
        <begin position="340"/>
        <end position="365"/>
    </location>
</feature>
<reference evidence="8" key="1">
    <citation type="submission" date="2016-06" db="UniProtKB">
        <authorList>
            <consortium name="WormBaseParasite"/>
        </authorList>
    </citation>
    <scope>IDENTIFICATION</scope>
</reference>
<dbReference type="SUPFAM" id="SSF50630">
    <property type="entry name" value="Acid proteases"/>
    <property type="match status" value="1"/>
</dbReference>
<reference evidence="6 7" key="2">
    <citation type="submission" date="2018-11" db="EMBL/GenBank/DDBJ databases">
        <authorList>
            <consortium name="Pathogen Informatics"/>
        </authorList>
    </citation>
    <scope>NUCLEOTIDE SEQUENCE [LARGE SCALE GENOMIC DNA]</scope>
</reference>
<evidence type="ECO:0000256" key="1">
    <source>
        <dbReference type="ARBA" id="ARBA00022679"/>
    </source>
</evidence>
<keyword evidence="4" id="KW-0255">Endonuclease</keyword>
<keyword evidence="1" id="KW-0808">Transferase</keyword>
<accession>A0A183V9G7</accession>
<dbReference type="Proteomes" id="UP000050794">
    <property type="component" value="Unassembled WGS sequence"/>
</dbReference>